<keyword evidence="6 7" id="KW-1015">Disulfide bond</keyword>
<dbReference type="AlphaFoldDB" id="A0A8H5AQJ7"/>
<feature type="chain" id="PRO_5034299782" description="Hydrophobin" evidence="7">
    <location>
        <begin position="26"/>
        <end position="109"/>
    </location>
</feature>
<keyword evidence="9" id="KW-1185">Reference proteome</keyword>
<proteinExistence type="inferred from homology"/>
<evidence type="ECO:0000256" key="1">
    <source>
        <dbReference type="ARBA" id="ARBA00004191"/>
    </source>
</evidence>
<accession>A0A8H5AQJ7</accession>
<comment type="similarity">
    <text evidence="2 7">Belongs to the fungal hydrophobin family.</text>
</comment>
<dbReference type="Pfam" id="PF01185">
    <property type="entry name" value="Hydrophobin"/>
    <property type="match status" value="1"/>
</dbReference>
<comment type="subcellular location">
    <subcellularLocation>
        <location evidence="1 7">Secreted</location>
        <location evidence="1 7">Cell wall</location>
    </subcellularLocation>
</comment>
<evidence type="ECO:0000256" key="6">
    <source>
        <dbReference type="ARBA" id="ARBA00023157"/>
    </source>
</evidence>
<dbReference type="PROSITE" id="PS00956">
    <property type="entry name" value="HYDROPHOBIN"/>
    <property type="match status" value="1"/>
</dbReference>
<dbReference type="InterPro" id="IPR019778">
    <property type="entry name" value="Class_I_Hydrophobin_CS"/>
</dbReference>
<name>A0A8H5AQJ7_9AGAR</name>
<comment type="caution">
    <text evidence="8">The sequence shown here is derived from an EMBL/GenBank/DDBJ whole genome shotgun (WGS) entry which is preliminary data.</text>
</comment>
<dbReference type="Proteomes" id="UP000567179">
    <property type="component" value="Unassembled WGS sequence"/>
</dbReference>
<evidence type="ECO:0000256" key="2">
    <source>
        <dbReference type="ARBA" id="ARBA00010446"/>
    </source>
</evidence>
<dbReference type="SMART" id="SM00075">
    <property type="entry name" value="HYDRO"/>
    <property type="match status" value="1"/>
</dbReference>
<dbReference type="OrthoDB" id="4225815at2759"/>
<organism evidence="8 9">
    <name type="scientific">Psilocybe cf. subviscida</name>
    <dbReference type="NCBI Taxonomy" id="2480587"/>
    <lineage>
        <taxon>Eukaryota</taxon>
        <taxon>Fungi</taxon>
        <taxon>Dikarya</taxon>
        <taxon>Basidiomycota</taxon>
        <taxon>Agaricomycotina</taxon>
        <taxon>Agaricomycetes</taxon>
        <taxon>Agaricomycetidae</taxon>
        <taxon>Agaricales</taxon>
        <taxon>Agaricineae</taxon>
        <taxon>Strophariaceae</taxon>
        <taxon>Psilocybe</taxon>
    </lineage>
</organism>
<dbReference type="GO" id="GO:0005199">
    <property type="term" value="F:structural constituent of cell wall"/>
    <property type="evidence" value="ECO:0007669"/>
    <property type="project" value="InterPro"/>
</dbReference>
<feature type="signal peptide" evidence="7">
    <location>
        <begin position="1"/>
        <end position="25"/>
    </location>
</feature>
<reference evidence="8 9" key="1">
    <citation type="journal article" date="2020" name="ISME J.">
        <title>Uncovering the hidden diversity of litter-decomposition mechanisms in mushroom-forming fungi.</title>
        <authorList>
            <person name="Floudas D."/>
            <person name="Bentzer J."/>
            <person name="Ahren D."/>
            <person name="Johansson T."/>
            <person name="Persson P."/>
            <person name="Tunlid A."/>
        </authorList>
    </citation>
    <scope>NUCLEOTIDE SEQUENCE [LARGE SCALE GENOMIC DNA]</scope>
    <source>
        <strain evidence="8 9">CBS 101986</strain>
    </source>
</reference>
<dbReference type="CDD" id="cd23507">
    <property type="entry name" value="hydrophobin_I"/>
    <property type="match status" value="1"/>
</dbReference>
<evidence type="ECO:0000256" key="4">
    <source>
        <dbReference type="ARBA" id="ARBA00022525"/>
    </source>
</evidence>
<dbReference type="InterPro" id="IPR001338">
    <property type="entry name" value="Class_I_Hydrophobin"/>
</dbReference>
<evidence type="ECO:0000256" key="3">
    <source>
        <dbReference type="ARBA" id="ARBA00022512"/>
    </source>
</evidence>
<evidence type="ECO:0000256" key="5">
    <source>
        <dbReference type="ARBA" id="ARBA00022729"/>
    </source>
</evidence>
<dbReference type="GO" id="GO:0009277">
    <property type="term" value="C:fungal-type cell wall"/>
    <property type="evidence" value="ECO:0007669"/>
    <property type="project" value="InterPro"/>
</dbReference>
<evidence type="ECO:0000313" key="9">
    <source>
        <dbReference type="Proteomes" id="UP000567179"/>
    </source>
</evidence>
<protein>
    <recommendedName>
        <fullName evidence="7">Hydrophobin</fullName>
    </recommendedName>
</protein>
<keyword evidence="5 7" id="KW-0732">Signal</keyword>
<keyword evidence="4 7" id="KW-0964">Secreted</keyword>
<evidence type="ECO:0000256" key="7">
    <source>
        <dbReference type="RuleBase" id="RU365009"/>
    </source>
</evidence>
<keyword evidence="3 7" id="KW-0134">Cell wall</keyword>
<dbReference type="EMBL" id="JAACJJ010000060">
    <property type="protein sequence ID" value="KAF5309242.1"/>
    <property type="molecule type" value="Genomic_DNA"/>
</dbReference>
<evidence type="ECO:0000313" key="8">
    <source>
        <dbReference type="EMBL" id="KAF5309242.1"/>
    </source>
</evidence>
<gene>
    <name evidence="8" type="ORF">D9619_012773</name>
</gene>
<sequence length="109" mass="10830">MHFKFAALTTVAVATLAAATGGSSSLSNQCNTGTLLCCQSVGNPSTYATLLALLGIDVSNVTPLVGVNCSPISVIGISGNSCSAQPVCCTDNSFNGLVAFGCTPINLSL</sequence>